<reference evidence="1 2" key="1">
    <citation type="submission" date="2018-06" db="EMBL/GenBank/DDBJ databases">
        <title>Genomic Encyclopedia of Type Strains, Phase IV (KMG-IV): sequencing the most valuable type-strain genomes for metagenomic binning, comparative biology and taxonomic classification.</title>
        <authorList>
            <person name="Goeker M."/>
        </authorList>
    </citation>
    <scope>NUCLEOTIDE SEQUENCE [LARGE SCALE GENOMIC DNA]</scope>
    <source>
        <strain evidence="1 2">DSM 25532</strain>
    </source>
</reference>
<name>A0A366H7I8_9BACT</name>
<proteinExistence type="predicted"/>
<dbReference type="Proteomes" id="UP000253426">
    <property type="component" value="Unassembled WGS sequence"/>
</dbReference>
<organism evidence="1 2">
    <name type="scientific">Roseimicrobium gellanilyticum</name>
    <dbReference type="NCBI Taxonomy" id="748857"/>
    <lineage>
        <taxon>Bacteria</taxon>
        <taxon>Pseudomonadati</taxon>
        <taxon>Verrucomicrobiota</taxon>
        <taxon>Verrucomicrobiia</taxon>
        <taxon>Verrucomicrobiales</taxon>
        <taxon>Verrucomicrobiaceae</taxon>
        <taxon>Roseimicrobium</taxon>
    </lineage>
</organism>
<evidence type="ECO:0000313" key="2">
    <source>
        <dbReference type="Proteomes" id="UP000253426"/>
    </source>
</evidence>
<comment type="caution">
    <text evidence="1">The sequence shown here is derived from an EMBL/GenBank/DDBJ whole genome shotgun (WGS) entry which is preliminary data.</text>
</comment>
<sequence length="214" mass="24061">MRLSAAMHRARHLIPGARGLCLLVLLLMVGIAMAWSIYTWRPRNPLRFHFITQQVQPPVPYEARKSLLLMQEMEVENTSGATVWLYMGRVKQVDGAPPFPAGSLDAQVQISVLPQCKPLIIGPRETVRTKLLIGAPELQSIHAGKGGEDMHVIYAWTTRGKERCHSVCRYLAEHLPDRMARRLPRFSMWGNQAPLSVTHLQPEHSTSHPVTPSP</sequence>
<keyword evidence="2" id="KW-1185">Reference proteome</keyword>
<protein>
    <submittedName>
        <fullName evidence="1">Uncharacterized protein</fullName>
    </submittedName>
</protein>
<gene>
    <name evidence="1" type="ORF">DES53_11591</name>
</gene>
<dbReference type="EMBL" id="QNRR01000015">
    <property type="protein sequence ID" value="RBP36950.1"/>
    <property type="molecule type" value="Genomic_DNA"/>
</dbReference>
<dbReference type="RefSeq" id="WP_113961725.1">
    <property type="nucleotide sequence ID" value="NZ_QNRR01000015.1"/>
</dbReference>
<accession>A0A366H7I8</accession>
<dbReference type="AlphaFoldDB" id="A0A366H7I8"/>
<evidence type="ECO:0000313" key="1">
    <source>
        <dbReference type="EMBL" id="RBP36950.1"/>
    </source>
</evidence>